<keyword evidence="1" id="KW-0812">Transmembrane</keyword>
<dbReference type="EMBL" id="CP026118">
    <property type="protein sequence ID" value="QAS54323.1"/>
    <property type="molecule type" value="Genomic_DNA"/>
</dbReference>
<evidence type="ECO:0000313" key="2">
    <source>
        <dbReference type="EMBL" id="QAS54323.1"/>
    </source>
</evidence>
<keyword evidence="1" id="KW-0472">Membrane</keyword>
<keyword evidence="1" id="KW-1133">Transmembrane helix</keyword>
<evidence type="ECO:0000313" key="3">
    <source>
        <dbReference type="Proteomes" id="UP000287756"/>
    </source>
</evidence>
<accession>A0A410MI10</accession>
<protein>
    <submittedName>
        <fullName evidence="2">Uncharacterized protein</fullName>
    </submittedName>
</protein>
<reference evidence="2 3" key="1">
    <citation type="submission" date="2018-01" db="EMBL/GenBank/DDBJ databases">
        <title>The whole genome sequencing and assembly of Halobacillus litoralis ERB031 strain.</title>
        <authorList>
            <person name="Lee S.-J."/>
            <person name="Park M.-K."/>
            <person name="Kim J.-Y."/>
            <person name="Lee Y.-J."/>
            <person name="Yi H."/>
            <person name="Bahn Y.-S."/>
            <person name="Kim J.F."/>
            <person name="Lee D.-W."/>
        </authorList>
    </citation>
    <scope>NUCLEOTIDE SEQUENCE [LARGE SCALE GENOMIC DNA]</scope>
    <source>
        <strain evidence="2 3">ERB 031</strain>
    </source>
</reference>
<dbReference type="AlphaFoldDB" id="A0A410MI10"/>
<dbReference type="KEGG" id="hli:HLI_19930"/>
<dbReference type="RefSeq" id="WP_128526590.1">
    <property type="nucleotide sequence ID" value="NZ_CANLVY010000005.1"/>
</dbReference>
<proteinExistence type="predicted"/>
<organism evidence="2 3">
    <name type="scientific">Halobacillus litoralis</name>
    <dbReference type="NCBI Taxonomy" id="45668"/>
    <lineage>
        <taxon>Bacteria</taxon>
        <taxon>Bacillati</taxon>
        <taxon>Bacillota</taxon>
        <taxon>Bacilli</taxon>
        <taxon>Bacillales</taxon>
        <taxon>Bacillaceae</taxon>
        <taxon>Halobacillus</taxon>
    </lineage>
</organism>
<evidence type="ECO:0000256" key="1">
    <source>
        <dbReference type="SAM" id="Phobius"/>
    </source>
</evidence>
<gene>
    <name evidence="2" type="ORF">HLI_19930</name>
</gene>
<name>A0A410MI10_9BACI</name>
<dbReference type="OrthoDB" id="2357153at2"/>
<dbReference type="Proteomes" id="UP000287756">
    <property type="component" value="Chromosome"/>
</dbReference>
<feature type="transmembrane region" description="Helical" evidence="1">
    <location>
        <begin position="141"/>
        <end position="163"/>
    </location>
</feature>
<sequence>MRQLFSVLVSLVFFLSAFLLWPNVTLATSWEYPFVVWDGYIYVITDEYVEEVNEPVGKVTRYSDMHQDTGNFSNFYKKGTTYFSIVKTDTDEAIAIEEAEDLYRKAVREKPYTYEGGGGDNSNWNNFLGDTHEETKEERHLIGGSILLGVLLAIMGLVGYYLFSKRRGNSAK</sequence>